<dbReference type="EMBL" id="FTNK01000027">
    <property type="protein sequence ID" value="SIR65104.1"/>
    <property type="molecule type" value="Genomic_DNA"/>
</dbReference>
<protein>
    <submittedName>
        <fullName evidence="1">Uncharacterized protein</fullName>
    </submittedName>
</protein>
<dbReference type="Proteomes" id="UP000186666">
    <property type="component" value="Unassembled WGS sequence"/>
</dbReference>
<gene>
    <name evidence="1" type="ORF">SAMN05421578_12712</name>
</gene>
<organism evidence="1 2">
    <name type="scientific">Paenibacillus macquariensis</name>
    <dbReference type="NCBI Taxonomy" id="948756"/>
    <lineage>
        <taxon>Bacteria</taxon>
        <taxon>Bacillati</taxon>
        <taxon>Bacillota</taxon>
        <taxon>Bacilli</taxon>
        <taxon>Bacillales</taxon>
        <taxon>Paenibacillaceae</taxon>
        <taxon>Paenibacillus</taxon>
    </lineage>
</organism>
<evidence type="ECO:0000313" key="1">
    <source>
        <dbReference type="EMBL" id="SIR65104.1"/>
    </source>
</evidence>
<reference evidence="1 2" key="1">
    <citation type="submission" date="2017-01" db="EMBL/GenBank/DDBJ databases">
        <authorList>
            <person name="Varghese N."/>
            <person name="Submissions S."/>
        </authorList>
    </citation>
    <scope>NUCLEOTIDE SEQUENCE [LARGE SCALE GENOMIC DNA]</scope>
    <source>
        <strain evidence="1 2">ATCC 23464</strain>
    </source>
</reference>
<proteinExistence type="predicted"/>
<comment type="caution">
    <text evidence="1">The sequence shown here is derived from an EMBL/GenBank/DDBJ whole genome shotgun (WGS) entry which is preliminary data.</text>
</comment>
<dbReference type="Gene3D" id="3.40.190.10">
    <property type="entry name" value="Periplasmic binding protein-like II"/>
    <property type="match status" value="1"/>
</dbReference>
<evidence type="ECO:0000313" key="2">
    <source>
        <dbReference type="Proteomes" id="UP000186666"/>
    </source>
</evidence>
<keyword evidence="2" id="KW-1185">Reference proteome</keyword>
<sequence>MYNLFVTNNAAPSPSAVQQAGMRQSQMFETSKVAMYPSGRWVVPTYRQSVSFNWTAEAPPSGNNIPFLDAVTFTKNE</sequence>
<name>A0ABY1KFP7_9BACL</name>
<accession>A0ABY1KFP7</accession>